<gene>
    <name evidence="11" type="primary">NCE3</name>
    <name evidence="11" type="ORF">BN1211_3996</name>
    <name evidence="12" type="ORF">CYBJADRAFT_127509</name>
</gene>
<dbReference type="OrthoDB" id="10248475at2759"/>
<dbReference type="InterPro" id="IPR036874">
    <property type="entry name" value="Carbonic_anhydrase_sf"/>
</dbReference>
<evidence type="ECO:0000256" key="6">
    <source>
        <dbReference type="ARBA" id="ARBA00048348"/>
    </source>
</evidence>
<dbReference type="GO" id="GO:0004089">
    <property type="term" value="F:carbonate dehydratase activity"/>
    <property type="evidence" value="ECO:0007669"/>
    <property type="project" value="UniProtKB-UniRule"/>
</dbReference>
<evidence type="ECO:0000256" key="2">
    <source>
        <dbReference type="ARBA" id="ARBA00012925"/>
    </source>
</evidence>
<dbReference type="PANTHER" id="PTHR11002:SF76">
    <property type="entry name" value="CARBONIC ANHYDRASE"/>
    <property type="match status" value="1"/>
</dbReference>
<comment type="catalytic activity">
    <reaction evidence="6 8">
        <text>hydrogencarbonate + H(+) = CO2 + H2O</text>
        <dbReference type="Rhea" id="RHEA:10748"/>
        <dbReference type="ChEBI" id="CHEBI:15377"/>
        <dbReference type="ChEBI" id="CHEBI:15378"/>
        <dbReference type="ChEBI" id="CHEBI:16526"/>
        <dbReference type="ChEBI" id="CHEBI:17544"/>
        <dbReference type="EC" id="4.2.1.1"/>
    </reaction>
</comment>
<evidence type="ECO:0000256" key="10">
    <source>
        <dbReference type="SAM" id="MobiDB-lite"/>
    </source>
</evidence>
<evidence type="ECO:0000256" key="5">
    <source>
        <dbReference type="ARBA" id="ARBA00023239"/>
    </source>
</evidence>
<dbReference type="Gene3D" id="3.40.1050.10">
    <property type="entry name" value="Carbonic anhydrase"/>
    <property type="match status" value="1"/>
</dbReference>
<name>A0A0H5C5I8_CYBJN</name>
<dbReference type="Proteomes" id="UP000038830">
    <property type="component" value="Unassembled WGS sequence"/>
</dbReference>
<evidence type="ECO:0000256" key="8">
    <source>
        <dbReference type="RuleBase" id="RU003956"/>
    </source>
</evidence>
<sequence>MTLPQSPLAESPEHIDHHHHHHHHAEHIFEDHESSPFALTKESTLRDYLYNNKLWVEKMNDYKPNVFEINGKGQSPHTLWIGCSDSRYNENVLNVSPGEVFAFKNIANMISIDDLTTKSTLEFSINVLKVRKIIVCGHSDCGGILNSLAYNDLGSANSHLAEYLTKIDQLRDEKLEELNKITDIKLRAKRLAEFNVMRQLDILRNQSVVINALAKGEIELWGLVYNVDSGYLEVVEA</sequence>
<keyword evidence="14" id="KW-1185">Reference proteome</keyword>
<feature type="coiled-coil region" evidence="9">
    <location>
        <begin position="153"/>
        <end position="187"/>
    </location>
</feature>
<comment type="similarity">
    <text evidence="1 8">Belongs to the beta-class carbonic anhydrase family.</text>
</comment>
<evidence type="ECO:0000256" key="1">
    <source>
        <dbReference type="ARBA" id="ARBA00006217"/>
    </source>
</evidence>
<dbReference type="GO" id="GO:0071244">
    <property type="term" value="P:cellular response to carbon dioxide"/>
    <property type="evidence" value="ECO:0007669"/>
    <property type="project" value="TreeGrafter"/>
</dbReference>
<dbReference type="GO" id="GO:0008270">
    <property type="term" value="F:zinc ion binding"/>
    <property type="evidence" value="ECO:0007669"/>
    <property type="project" value="UniProtKB-UniRule"/>
</dbReference>
<dbReference type="EMBL" id="KV453930">
    <property type="protein sequence ID" value="ODV73727.1"/>
    <property type="molecule type" value="Genomic_DNA"/>
</dbReference>
<dbReference type="STRING" id="983966.A0A0H5C5I8"/>
<dbReference type="GO" id="GO:0005737">
    <property type="term" value="C:cytoplasm"/>
    <property type="evidence" value="ECO:0007669"/>
    <property type="project" value="TreeGrafter"/>
</dbReference>
<feature type="binding site" evidence="7">
    <location>
        <position position="141"/>
    </location>
    <ligand>
        <name>Zn(2+)</name>
        <dbReference type="ChEBI" id="CHEBI:29105"/>
    </ligand>
</feature>
<dbReference type="GO" id="GO:0034599">
    <property type="term" value="P:cellular response to oxidative stress"/>
    <property type="evidence" value="ECO:0007669"/>
    <property type="project" value="TreeGrafter"/>
</dbReference>
<reference evidence="12 14" key="3">
    <citation type="journal article" date="2016" name="Proc. Natl. Acad. Sci. U.S.A.">
        <title>Comparative genomics of biotechnologically important yeasts.</title>
        <authorList>
            <person name="Riley R."/>
            <person name="Haridas S."/>
            <person name="Wolfe K.H."/>
            <person name="Lopes M.R."/>
            <person name="Hittinger C.T."/>
            <person name="Goeker M."/>
            <person name="Salamov A.A."/>
            <person name="Wisecaver J.H."/>
            <person name="Long T.M."/>
            <person name="Calvey C.H."/>
            <person name="Aerts A.L."/>
            <person name="Barry K.W."/>
            <person name="Choi C."/>
            <person name="Clum A."/>
            <person name="Coughlan A.Y."/>
            <person name="Deshpande S."/>
            <person name="Douglass A.P."/>
            <person name="Hanson S.J."/>
            <person name="Klenk H.-P."/>
            <person name="LaButti K.M."/>
            <person name="Lapidus A."/>
            <person name="Lindquist E.A."/>
            <person name="Lipzen A.M."/>
            <person name="Meier-Kolthoff J.P."/>
            <person name="Ohm R.A."/>
            <person name="Otillar R.P."/>
            <person name="Pangilinan J.L."/>
            <person name="Peng Y."/>
            <person name="Rokas A."/>
            <person name="Rosa C.A."/>
            <person name="Scheuner C."/>
            <person name="Sibirny A.A."/>
            <person name="Slot J.C."/>
            <person name="Stielow J.B."/>
            <person name="Sun H."/>
            <person name="Kurtzman C.P."/>
            <person name="Blackwell M."/>
            <person name="Grigoriev I.V."/>
            <person name="Jeffries T.W."/>
        </authorList>
    </citation>
    <scope>NUCLEOTIDE SEQUENCE [LARGE SCALE GENOMIC DNA]</scope>
    <source>
        <strain evidence="14">ATCC 18201 / CBS 1600 / BCRC 20928 / JCM 3617 / NBRC 0987 / NRRL Y-1542</strain>
        <strain evidence="12">NRRL Y-1542</strain>
    </source>
</reference>
<comment type="function">
    <text evidence="8">Reversible hydration of carbon dioxide.</text>
</comment>
<comment type="cofactor">
    <cofactor evidence="7">
        <name>Zn(2+)</name>
        <dbReference type="ChEBI" id="CHEBI:29105"/>
    </cofactor>
    <text evidence="7">Binds 1 zinc ion per subunit.</text>
</comment>
<keyword evidence="5 8" id="KW-0456">Lyase</keyword>
<evidence type="ECO:0000313" key="13">
    <source>
        <dbReference type="Proteomes" id="UP000038830"/>
    </source>
</evidence>
<evidence type="ECO:0000256" key="4">
    <source>
        <dbReference type="ARBA" id="ARBA00022833"/>
    </source>
</evidence>
<accession>A0A1E4S2H1</accession>
<dbReference type="Proteomes" id="UP000094389">
    <property type="component" value="Unassembled WGS sequence"/>
</dbReference>
<dbReference type="SMART" id="SM00947">
    <property type="entry name" value="Pro_CA"/>
    <property type="match status" value="1"/>
</dbReference>
<reference evidence="13" key="2">
    <citation type="journal article" date="2015" name="J. Biotechnol.">
        <title>The structure of the Cyberlindnera jadinii genome and its relation to Candida utilis analyzed by the occurrence of single nucleotide polymorphisms.</title>
        <authorList>
            <person name="Rupp O."/>
            <person name="Brinkrolf K."/>
            <person name="Buerth C."/>
            <person name="Kunigo M."/>
            <person name="Schneider J."/>
            <person name="Jaenicke S."/>
            <person name="Goesmann A."/>
            <person name="Puehler A."/>
            <person name="Jaeger K.-E."/>
            <person name="Ernst J.F."/>
        </authorList>
    </citation>
    <scope>NUCLEOTIDE SEQUENCE [LARGE SCALE GENOMIC DNA]</scope>
    <source>
        <strain evidence="13">ATCC 18201 / CBS 1600 / BCRC 20928 / JCM 3617 / NBRC 0987 / NRRL Y-1542</strain>
    </source>
</reference>
<dbReference type="PANTHER" id="PTHR11002">
    <property type="entry name" value="CARBONIC ANHYDRASE"/>
    <property type="match status" value="1"/>
</dbReference>
<organism evidence="11 13">
    <name type="scientific">Cyberlindnera jadinii (strain ATCC 18201 / CBS 1600 / BCRC 20928 / JCM 3617 / NBRC 0987 / NRRL Y-1542)</name>
    <name type="common">Torula yeast</name>
    <name type="synonym">Candida utilis</name>
    <dbReference type="NCBI Taxonomy" id="983966"/>
    <lineage>
        <taxon>Eukaryota</taxon>
        <taxon>Fungi</taxon>
        <taxon>Dikarya</taxon>
        <taxon>Ascomycota</taxon>
        <taxon>Saccharomycotina</taxon>
        <taxon>Saccharomycetes</taxon>
        <taxon>Phaffomycetales</taxon>
        <taxon>Phaffomycetaceae</taxon>
        <taxon>Cyberlindnera</taxon>
    </lineage>
</organism>
<evidence type="ECO:0000256" key="3">
    <source>
        <dbReference type="ARBA" id="ARBA00022723"/>
    </source>
</evidence>
<feature type="binding site" evidence="7">
    <location>
        <position position="138"/>
    </location>
    <ligand>
        <name>Zn(2+)</name>
        <dbReference type="ChEBI" id="CHEBI:29105"/>
    </ligand>
</feature>
<dbReference type="OMA" id="CGGIWAS"/>
<feature type="binding site" evidence="7">
    <location>
        <position position="83"/>
    </location>
    <ligand>
        <name>Zn(2+)</name>
        <dbReference type="ChEBI" id="CHEBI:29105"/>
    </ligand>
</feature>
<dbReference type="InterPro" id="IPR001765">
    <property type="entry name" value="Carbonic_anhydrase"/>
</dbReference>
<dbReference type="EC" id="4.2.1.1" evidence="2 8"/>
<proteinExistence type="inferred from homology"/>
<keyword evidence="9" id="KW-0175">Coiled coil</keyword>
<evidence type="ECO:0000313" key="11">
    <source>
        <dbReference type="EMBL" id="CEP23415.1"/>
    </source>
</evidence>
<reference evidence="11" key="1">
    <citation type="submission" date="2014-12" db="EMBL/GenBank/DDBJ databases">
        <authorList>
            <person name="Jaenicke S."/>
        </authorList>
    </citation>
    <scope>NUCLEOTIDE SEQUENCE [LARGE SCALE GENOMIC DNA]</scope>
    <source>
        <strain evidence="11">CBS1600</strain>
    </source>
</reference>
<dbReference type="CDD" id="cd00883">
    <property type="entry name" value="beta_CA_cladeA"/>
    <property type="match status" value="1"/>
</dbReference>
<evidence type="ECO:0000256" key="9">
    <source>
        <dbReference type="SAM" id="Coils"/>
    </source>
</evidence>
<feature type="region of interest" description="Disordered" evidence="10">
    <location>
        <begin position="1"/>
        <end position="33"/>
    </location>
</feature>
<evidence type="ECO:0000313" key="12">
    <source>
        <dbReference type="EMBL" id="ODV73727.1"/>
    </source>
</evidence>
<evidence type="ECO:0000313" key="14">
    <source>
        <dbReference type="Proteomes" id="UP000094389"/>
    </source>
</evidence>
<keyword evidence="3 7" id="KW-0479">Metal-binding</keyword>
<dbReference type="EMBL" id="CDQK01000004">
    <property type="protein sequence ID" value="CEP23415.1"/>
    <property type="molecule type" value="Genomic_DNA"/>
</dbReference>
<keyword evidence="4 7" id="KW-0862">Zinc</keyword>
<accession>A0A0H5C5I8</accession>
<feature type="binding site" evidence="7">
    <location>
        <position position="85"/>
    </location>
    <ligand>
        <name>Zn(2+)</name>
        <dbReference type="ChEBI" id="CHEBI:29105"/>
    </ligand>
</feature>
<dbReference type="SUPFAM" id="SSF53056">
    <property type="entry name" value="beta-carbonic anhydrase, cab"/>
    <property type="match status" value="1"/>
</dbReference>
<dbReference type="Pfam" id="PF00484">
    <property type="entry name" value="Pro_CA"/>
    <property type="match status" value="1"/>
</dbReference>
<dbReference type="AlphaFoldDB" id="A0A0H5C5I8"/>
<evidence type="ECO:0000256" key="7">
    <source>
        <dbReference type="PIRSR" id="PIRSR601765-1"/>
    </source>
</evidence>
<protein>
    <recommendedName>
        <fullName evidence="2 8">Carbonic anhydrase</fullName>
        <ecNumber evidence="2 8">4.2.1.1</ecNumber>
    </recommendedName>
    <alternativeName>
        <fullName evidence="8">Carbonate dehydratase</fullName>
    </alternativeName>
</protein>